<evidence type="ECO:0000259" key="2">
    <source>
        <dbReference type="PROSITE" id="PS50263"/>
    </source>
</evidence>
<name>A0ABS1TCA0_9CLOT</name>
<evidence type="ECO:0000313" key="3">
    <source>
        <dbReference type="EMBL" id="MBL4937004.1"/>
    </source>
</evidence>
<dbReference type="Pfam" id="PF00795">
    <property type="entry name" value="CN_hydrolase"/>
    <property type="match status" value="1"/>
</dbReference>
<evidence type="ECO:0000313" key="4">
    <source>
        <dbReference type="Proteomes" id="UP000632377"/>
    </source>
</evidence>
<proteinExistence type="predicted"/>
<dbReference type="PANTHER" id="PTHR43674">
    <property type="entry name" value="NITRILASE C965.09-RELATED"/>
    <property type="match status" value="1"/>
</dbReference>
<dbReference type="PANTHER" id="PTHR43674:SF16">
    <property type="entry name" value="CARBON-NITROGEN FAMILY, PUTATIVE (AFU_ORTHOLOGUE AFUA_5G02350)-RELATED"/>
    <property type="match status" value="1"/>
</dbReference>
<dbReference type="GO" id="GO:0016787">
    <property type="term" value="F:hydrolase activity"/>
    <property type="evidence" value="ECO:0007669"/>
    <property type="project" value="UniProtKB-KW"/>
</dbReference>
<organism evidence="3 4">
    <name type="scientific">Clostridium rhizosphaerae</name>
    <dbReference type="NCBI Taxonomy" id="2803861"/>
    <lineage>
        <taxon>Bacteria</taxon>
        <taxon>Bacillati</taxon>
        <taxon>Bacillota</taxon>
        <taxon>Clostridia</taxon>
        <taxon>Eubacteriales</taxon>
        <taxon>Clostridiaceae</taxon>
        <taxon>Clostridium</taxon>
    </lineage>
</organism>
<dbReference type="RefSeq" id="WP_202749760.1">
    <property type="nucleotide sequence ID" value="NZ_JAESWC010000009.1"/>
</dbReference>
<dbReference type="Proteomes" id="UP000632377">
    <property type="component" value="Unassembled WGS sequence"/>
</dbReference>
<sequence>MKIAAVNFDAVFADIDKNIKQVSNYVKQASDLGIELILFPEFFTSSMGRAEAMLDVAIKSGHVERALLQLASQYHIIIGGSYILFDGKDSYNLFQLVFPDGSIFSHKKDIPTIVENCYYTYGDENNILKTPIGDIGVALCWEMNRYDSLKRLSEKVDIVLAGSCWEDLREGAPLRQYNRQFALKTPVTFAKILHVPVIHSNHCGKVTAVDFYDEKNPFTFQMVGAAQIIDESGNVIAKRSFDEGEGMVIAEISLGEGKRKPADIDFNKYWIEDMQEPYIYAWENYSSICKDYYNNVAKPYYHDKYHV</sequence>
<keyword evidence="4" id="KW-1185">Reference proteome</keyword>
<gene>
    <name evidence="3" type="ORF">JK636_14715</name>
</gene>
<dbReference type="Gene3D" id="3.60.110.10">
    <property type="entry name" value="Carbon-nitrogen hydrolase"/>
    <property type="match status" value="1"/>
</dbReference>
<evidence type="ECO:0000256" key="1">
    <source>
        <dbReference type="ARBA" id="ARBA00022801"/>
    </source>
</evidence>
<dbReference type="InterPro" id="IPR003010">
    <property type="entry name" value="C-N_Hydrolase"/>
</dbReference>
<feature type="domain" description="CN hydrolase" evidence="2">
    <location>
        <begin position="1"/>
        <end position="254"/>
    </location>
</feature>
<dbReference type="CDD" id="cd07197">
    <property type="entry name" value="nitrilase"/>
    <property type="match status" value="1"/>
</dbReference>
<reference evidence="3 4" key="1">
    <citation type="submission" date="2021-01" db="EMBL/GenBank/DDBJ databases">
        <title>Genome public.</title>
        <authorList>
            <person name="Liu C."/>
            <person name="Sun Q."/>
        </authorList>
    </citation>
    <scope>NUCLEOTIDE SEQUENCE [LARGE SCALE GENOMIC DNA]</scope>
    <source>
        <strain evidence="3 4">YIM B02515</strain>
    </source>
</reference>
<comment type="caution">
    <text evidence="3">The sequence shown here is derived from an EMBL/GenBank/DDBJ whole genome shotgun (WGS) entry which is preliminary data.</text>
</comment>
<dbReference type="SUPFAM" id="SSF56317">
    <property type="entry name" value="Carbon-nitrogen hydrolase"/>
    <property type="match status" value="1"/>
</dbReference>
<dbReference type="PROSITE" id="PS50263">
    <property type="entry name" value="CN_HYDROLASE"/>
    <property type="match status" value="1"/>
</dbReference>
<dbReference type="InterPro" id="IPR036526">
    <property type="entry name" value="C-N_Hydrolase_sf"/>
</dbReference>
<accession>A0ABS1TCA0</accession>
<dbReference type="EMBL" id="JAESWC010000009">
    <property type="protein sequence ID" value="MBL4937004.1"/>
    <property type="molecule type" value="Genomic_DNA"/>
</dbReference>
<keyword evidence="1 3" id="KW-0378">Hydrolase</keyword>
<dbReference type="InterPro" id="IPR050345">
    <property type="entry name" value="Aliph_Amidase/BUP"/>
</dbReference>
<protein>
    <submittedName>
        <fullName evidence="3">Carbon-nitrogen hydrolase family protein</fullName>
    </submittedName>
</protein>